<evidence type="ECO:0000313" key="2">
    <source>
        <dbReference type="EMBL" id="MDX8441063.1"/>
    </source>
</evidence>
<keyword evidence="2" id="KW-0808">Transferase</keyword>
<name>A0ABU4WZC9_9HYPH</name>
<dbReference type="GO" id="GO:0016301">
    <property type="term" value="F:kinase activity"/>
    <property type="evidence" value="ECO:0007669"/>
    <property type="project" value="UniProtKB-KW"/>
</dbReference>
<keyword evidence="1" id="KW-0472">Membrane</keyword>
<reference evidence="2 3" key="1">
    <citation type="submission" date="2023-08" db="EMBL/GenBank/DDBJ databases">
        <title>Implementing the SeqCode for naming new Mesorhizobium species isolated from Vachellia karroo root nodules.</title>
        <authorList>
            <person name="Van Lill M."/>
        </authorList>
    </citation>
    <scope>NUCLEOTIDE SEQUENCE [LARGE SCALE GENOMIC DNA]</scope>
    <source>
        <strain evidence="2 3">VK3E</strain>
    </source>
</reference>
<keyword evidence="1" id="KW-0812">Transmembrane</keyword>
<evidence type="ECO:0000256" key="1">
    <source>
        <dbReference type="SAM" id="Phobius"/>
    </source>
</evidence>
<proteinExistence type="predicted"/>
<sequence>MPTLFRFVVTLAVLAGIVYGVMFALAMFVEPKKAEMSIRIPAEKLNPKKN</sequence>
<comment type="caution">
    <text evidence="2">The sequence shown here is derived from an EMBL/GenBank/DDBJ whole genome shotgun (WGS) entry which is preliminary data.</text>
</comment>
<gene>
    <name evidence="2" type="ORF">RFM51_15830</name>
</gene>
<keyword evidence="2" id="KW-0418">Kinase</keyword>
<dbReference type="Proteomes" id="UP001272097">
    <property type="component" value="Unassembled WGS sequence"/>
</dbReference>
<protein>
    <submittedName>
        <fullName evidence="2">Histidine kinase</fullName>
    </submittedName>
</protein>
<dbReference type="EMBL" id="JAVIIS010000020">
    <property type="protein sequence ID" value="MDX8441063.1"/>
    <property type="molecule type" value="Genomic_DNA"/>
</dbReference>
<organism evidence="2 3">
    <name type="scientific">Mesorhizobium australafricanum</name>
    <dbReference type="NCBI Taxonomy" id="3072311"/>
    <lineage>
        <taxon>Bacteria</taxon>
        <taxon>Pseudomonadati</taxon>
        <taxon>Pseudomonadota</taxon>
        <taxon>Alphaproteobacteria</taxon>
        <taxon>Hyphomicrobiales</taxon>
        <taxon>Phyllobacteriaceae</taxon>
        <taxon>Mesorhizobium</taxon>
    </lineage>
</organism>
<evidence type="ECO:0000313" key="3">
    <source>
        <dbReference type="Proteomes" id="UP001272097"/>
    </source>
</evidence>
<keyword evidence="3" id="KW-1185">Reference proteome</keyword>
<feature type="transmembrane region" description="Helical" evidence="1">
    <location>
        <begin position="6"/>
        <end position="29"/>
    </location>
</feature>
<keyword evidence="1" id="KW-1133">Transmembrane helix</keyword>
<dbReference type="RefSeq" id="WP_320214998.1">
    <property type="nucleotide sequence ID" value="NZ_JAVIIS010000020.1"/>
</dbReference>
<accession>A0ABU4WZC9</accession>